<organism evidence="1 2">
    <name type="scientific">Hymenobacter mellowenesis</name>
    <dbReference type="NCBI Taxonomy" id="3063995"/>
    <lineage>
        <taxon>Bacteria</taxon>
        <taxon>Pseudomonadati</taxon>
        <taxon>Bacteroidota</taxon>
        <taxon>Cytophagia</taxon>
        <taxon>Cytophagales</taxon>
        <taxon>Hymenobacteraceae</taxon>
        <taxon>Hymenobacter</taxon>
    </lineage>
</organism>
<name>A0ABT9AFE5_9BACT</name>
<evidence type="ECO:0000313" key="2">
    <source>
        <dbReference type="Proteomes" id="UP001167796"/>
    </source>
</evidence>
<accession>A0ABT9AFE5</accession>
<evidence type="ECO:0000313" key="1">
    <source>
        <dbReference type="EMBL" id="MDO7848544.1"/>
    </source>
</evidence>
<dbReference type="CDD" id="cd11586">
    <property type="entry name" value="VbhA_like"/>
    <property type="match status" value="1"/>
</dbReference>
<gene>
    <name evidence="1" type="ORF">Q5H92_19410</name>
</gene>
<sequence length="107" mass="11908">MVEQALYFSENEQTKQQRREVVKFAVGVSMSQNRPPSAFLVELQDQYIAGQIDLEQLSAALDAEYQPAPGPDPFARYALGAGPQGESAHRYEPYLHFDESSVGPHLP</sequence>
<dbReference type="RefSeq" id="WP_305013221.1">
    <property type="nucleotide sequence ID" value="NZ_JAUQSX010000011.1"/>
</dbReference>
<comment type="caution">
    <text evidence="1">The sequence shown here is derived from an EMBL/GenBank/DDBJ whole genome shotgun (WGS) entry which is preliminary data.</text>
</comment>
<dbReference type="InterPro" id="IPR033788">
    <property type="entry name" value="VbhA-like"/>
</dbReference>
<reference evidence="1" key="1">
    <citation type="submission" date="2023-07" db="EMBL/GenBank/DDBJ databases">
        <authorList>
            <person name="Kim M.K."/>
        </authorList>
    </citation>
    <scope>NUCLEOTIDE SEQUENCE</scope>
    <source>
        <strain evidence="1">M29</strain>
    </source>
</reference>
<proteinExistence type="predicted"/>
<protein>
    <submittedName>
        <fullName evidence="1">Antitoxin VbhA family protein</fullName>
    </submittedName>
</protein>
<dbReference type="EMBL" id="JAUQSX010000011">
    <property type="protein sequence ID" value="MDO7848544.1"/>
    <property type="molecule type" value="Genomic_DNA"/>
</dbReference>
<keyword evidence="2" id="KW-1185">Reference proteome</keyword>
<dbReference type="Proteomes" id="UP001167796">
    <property type="component" value="Unassembled WGS sequence"/>
</dbReference>